<name>S2LA58_LITA3</name>
<sequence length="95" mass="10599">MENAALPVFEVVLGPLGFSNQIGLILELVARGLGFTVLPYYARQAFAHREEIQVVEGSPPVVDKLWLVHHAEWPLSSRAQLALEYLRSMGQFPNV</sequence>
<dbReference type="PATRIC" id="fig|1121939.11.peg.2928"/>
<proteinExistence type="predicted"/>
<accession>S2LA58</accession>
<dbReference type="RefSeq" id="WP_016417439.1">
    <property type="nucleotide sequence ID" value="NZ_KE332391.1"/>
</dbReference>
<dbReference type="eggNOG" id="COG0583">
    <property type="taxonomic scope" value="Bacteria"/>
</dbReference>
<evidence type="ECO:0000259" key="1">
    <source>
        <dbReference type="Pfam" id="PF03466"/>
    </source>
</evidence>
<dbReference type="EMBL" id="ASTJ01000033">
    <property type="protein sequence ID" value="EPC01601.1"/>
    <property type="molecule type" value="Genomic_DNA"/>
</dbReference>
<dbReference type="InterPro" id="IPR005119">
    <property type="entry name" value="LysR_subst-bd"/>
</dbReference>
<dbReference type="Gene3D" id="3.40.190.10">
    <property type="entry name" value="Periplasmic binding protein-like II"/>
    <property type="match status" value="2"/>
</dbReference>
<protein>
    <recommendedName>
        <fullName evidence="1">LysR substrate-binding domain-containing protein</fullName>
    </recommendedName>
</protein>
<dbReference type="Proteomes" id="UP000014463">
    <property type="component" value="Unassembled WGS sequence"/>
</dbReference>
<gene>
    <name evidence="2" type="ORF">L861_16410</name>
</gene>
<dbReference type="OrthoDB" id="5289754at2"/>
<organism evidence="2 3">
    <name type="scientific">Litchfieldella anticariensis (strain DSM 16096 / CECT 5854 / CIP 108499 / LMG 22089 / FP35)</name>
    <name type="common">Halomonas anticariensis</name>
    <dbReference type="NCBI Taxonomy" id="1121939"/>
    <lineage>
        <taxon>Bacteria</taxon>
        <taxon>Pseudomonadati</taxon>
        <taxon>Pseudomonadota</taxon>
        <taxon>Gammaproteobacteria</taxon>
        <taxon>Oceanospirillales</taxon>
        <taxon>Halomonadaceae</taxon>
        <taxon>Litchfieldella</taxon>
    </lineage>
</organism>
<dbReference type="Pfam" id="PF03466">
    <property type="entry name" value="LysR_substrate"/>
    <property type="match status" value="1"/>
</dbReference>
<feature type="domain" description="LysR substrate-binding" evidence="1">
    <location>
        <begin position="20"/>
        <end position="88"/>
    </location>
</feature>
<evidence type="ECO:0000313" key="2">
    <source>
        <dbReference type="EMBL" id="EPC01601.1"/>
    </source>
</evidence>
<comment type="caution">
    <text evidence="2">The sequence shown here is derived from an EMBL/GenBank/DDBJ whole genome shotgun (WGS) entry which is preliminary data.</text>
</comment>
<evidence type="ECO:0000313" key="3">
    <source>
        <dbReference type="Proteomes" id="UP000014463"/>
    </source>
</evidence>
<dbReference type="SUPFAM" id="SSF53850">
    <property type="entry name" value="Periplasmic binding protein-like II"/>
    <property type="match status" value="1"/>
</dbReference>
<keyword evidence="3" id="KW-1185">Reference proteome</keyword>
<dbReference type="AlphaFoldDB" id="S2LA58"/>
<reference evidence="2 3" key="1">
    <citation type="journal article" date="2013" name="Genome Announc.">
        <title>Draft genome sequence of the moderately halophilic gammaproteobacterium Halomonas anticariensis FP35.</title>
        <authorList>
            <person name="Tahrioui A."/>
            <person name="Quesada E."/>
            <person name="Llamas I."/>
        </authorList>
    </citation>
    <scope>NUCLEOTIDE SEQUENCE [LARGE SCALE GENOMIC DNA]</scope>
    <source>
        <strain evidence="3">DSM 16096 / CECT 5854 / LMG 22089 / FP35</strain>
    </source>
</reference>